<accession>U9SNZ6</accession>
<dbReference type="EMBL" id="KI299422">
    <property type="protein sequence ID" value="ERZ97673.1"/>
    <property type="molecule type" value="Genomic_DNA"/>
</dbReference>
<evidence type="ECO:0000313" key="1">
    <source>
        <dbReference type="EMBL" id="ERZ97673.1"/>
    </source>
</evidence>
<organism evidence="1">
    <name type="scientific">Rhizophagus irregularis (strain DAOM 181602 / DAOM 197198 / MUCL 43194)</name>
    <name type="common">Arbuscular mycorrhizal fungus</name>
    <name type="synonym">Glomus intraradices</name>
    <dbReference type="NCBI Taxonomy" id="747089"/>
    <lineage>
        <taxon>Eukaryota</taxon>
        <taxon>Fungi</taxon>
        <taxon>Fungi incertae sedis</taxon>
        <taxon>Mucoromycota</taxon>
        <taxon>Glomeromycotina</taxon>
        <taxon>Glomeromycetes</taxon>
        <taxon>Glomerales</taxon>
        <taxon>Glomeraceae</taxon>
        <taxon>Rhizophagus</taxon>
    </lineage>
</organism>
<name>U9SNZ6_RHIID</name>
<dbReference type="AlphaFoldDB" id="U9SNZ6"/>
<sequence>MVQLIPITIVDINTKSQVDESEGVDIDDESITQEVINAVGKGGYRNINNILYYLVPNLVQKGILNPDQPIINLRISGDGRNVGRKVKHVIIRLLGETHLGFCEMSKRYLVMFKL</sequence>
<proteinExistence type="predicted"/>
<reference evidence="1" key="1">
    <citation type="submission" date="2013-07" db="EMBL/GenBank/DDBJ databases">
        <title>The genome of an arbuscular mycorrhizal fungus provides insights into the evolution of the oldest plant symbiosis.</title>
        <authorList>
            <consortium name="DOE Joint Genome Institute"/>
            <person name="Tisserant E."/>
            <person name="Malbreil M."/>
            <person name="Kuo A."/>
            <person name="Kohler A."/>
            <person name="Symeonidi A."/>
            <person name="Balestrini R."/>
            <person name="Charron P."/>
            <person name="Duensing N."/>
            <person name="Frei-dit-Frey N."/>
            <person name="Gianinazzi-Pearson V."/>
            <person name="Gilbert B."/>
            <person name="Handa Y."/>
            <person name="Hijri M."/>
            <person name="Kaul R."/>
            <person name="Kawaguchi M."/>
            <person name="Krajinski F."/>
            <person name="Lammers P."/>
            <person name="Lapierre D."/>
            <person name="Masclaux F.G."/>
            <person name="Murat C."/>
            <person name="Morin E."/>
            <person name="Ndikumana S."/>
            <person name="Pagni M."/>
            <person name="Petitpierre D."/>
            <person name="Requena N."/>
            <person name="Rosikiewicz P."/>
            <person name="Riley R."/>
            <person name="Saito K."/>
            <person name="San Clemente H."/>
            <person name="Shapiro H."/>
            <person name="van Tuinen D."/>
            <person name="Becard G."/>
            <person name="Bonfante P."/>
            <person name="Paszkowski U."/>
            <person name="Shachar-Hill Y."/>
            <person name="Young J.P."/>
            <person name="Sanders I.R."/>
            <person name="Henrissat B."/>
            <person name="Rensing S.A."/>
            <person name="Grigoriev I.V."/>
            <person name="Corradi N."/>
            <person name="Roux C."/>
            <person name="Martin F."/>
        </authorList>
    </citation>
    <scope>NUCLEOTIDE SEQUENCE</scope>
    <source>
        <strain evidence="1">DAOM 197198</strain>
    </source>
</reference>
<dbReference type="HOGENOM" id="CLU_2122377_0_0_1"/>
<gene>
    <name evidence="1" type="ORF">GLOINDRAFT_11342</name>
</gene>
<protein>
    <submittedName>
        <fullName evidence="1">Uncharacterized protein</fullName>
    </submittedName>
</protein>